<dbReference type="Gene3D" id="2.160.20.10">
    <property type="entry name" value="Single-stranded right-handed beta-helix, Pectin lyase-like"/>
    <property type="match status" value="1"/>
</dbReference>
<evidence type="ECO:0000256" key="2">
    <source>
        <dbReference type="ARBA" id="ARBA00008891"/>
    </source>
</evidence>
<feature type="domain" description="Pectinesterase catalytic" evidence="6">
    <location>
        <begin position="14"/>
        <end position="119"/>
    </location>
</feature>
<protein>
    <recommendedName>
        <fullName evidence="3">pectinesterase</fullName>
        <ecNumber evidence="3">3.1.1.11</ecNumber>
    </recommendedName>
</protein>
<evidence type="ECO:0000259" key="6">
    <source>
        <dbReference type="Pfam" id="PF01095"/>
    </source>
</evidence>
<dbReference type="PANTHER" id="PTHR31321">
    <property type="entry name" value="ACYL-COA THIOESTER HYDROLASE YBHC-RELATED"/>
    <property type="match status" value="1"/>
</dbReference>
<dbReference type="InterPro" id="IPR000070">
    <property type="entry name" value="Pectinesterase_cat"/>
</dbReference>
<evidence type="ECO:0000256" key="1">
    <source>
        <dbReference type="ARBA" id="ARBA00005184"/>
    </source>
</evidence>
<comment type="similarity">
    <text evidence="2">Belongs to the pectinesterase family.</text>
</comment>
<dbReference type="Gramene" id="RZC75049">
    <property type="protein sequence ID" value="RZC75049"/>
    <property type="gene ID" value="C5167_050524"/>
</dbReference>
<evidence type="ECO:0000313" key="7">
    <source>
        <dbReference type="EMBL" id="RZC75049.1"/>
    </source>
</evidence>
<dbReference type="Proteomes" id="UP000316621">
    <property type="component" value="Chromosome 8"/>
</dbReference>
<evidence type="ECO:0000256" key="5">
    <source>
        <dbReference type="ARBA" id="ARBA00023085"/>
    </source>
</evidence>
<sequence length="130" mass="14885">MKKDDAEEFVMVGFITAQGRDNPEDPSAFVFKECRVFGTDKVYLGRAWRSHSTVFFYKSKLSDVVVPEGWDSWNYAGQEGKITYAEHGCFGQGSDKSQRVDRIKTPTQAMVDKLTSITFVEKEDWIKEQP</sequence>
<dbReference type="SUPFAM" id="SSF51126">
    <property type="entry name" value="Pectin lyase-like"/>
    <property type="match status" value="1"/>
</dbReference>
<gene>
    <name evidence="7" type="ORF">C5167_050524</name>
</gene>
<proteinExistence type="inferred from homology"/>
<dbReference type="GO" id="GO:0030599">
    <property type="term" value="F:pectinesterase activity"/>
    <property type="evidence" value="ECO:0007669"/>
    <property type="project" value="UniProtKB-EC"/>
</dbReference>
<dbReference type="STRING" id="3469.A0A4Y7KSV9"/>
<evidence type="ECO:0000313" key="8">
    <source>
        <dbReference type="Proteomes" id="UP000316621"/>
    </source>
</evidence>
<dbReference type="PANTHER" id="PTHR31321:SF76">
    <property type="entry name" value="PECTINESTERASE 10-RELATED"/>
    <property type="match status" value="1"/>
</dbReference>
<keyword evidence="8" id="KW-1185">Reference proteome</keyword>
<dbReference type="OrthoDB" id="2019149at2759"/>
<dbReference type="InterPro" id="IPR011050">
    <property type="entry name" value="Pectin_lyase_fold/virulence"/>
</dbReference>
<organism evidence="7 8">
    <name type="scientific">Papaver somniferum</name>
    <name type="common">Opium poppy</name>
    <dbReference type="NCBI Taxonomy" id="3469"/>
    <lineage>
        <taxon>Eukaryota</taxon>
        <taxon>Viridiplantae</taxon>
        <taxon>Streptophyta</taxon>
        <taxon>Embryophyta</taxon>
        <taxon>Tracheophyta</taxon>
        <taxon>Spermatophyta</taxon>
        <taxon>Magnoliopsida</taxon>
        <taxon>Ranunculales</taxon>
        <taxon>Papaveraceae</taxon>
        <taxon>Papaveroideae</taxon>
        <taxon>Papaver</taxon>
    </lineage>
</organism>
<dbReference type="InterPro" id="IPR012334">
    <property type="entry name" value="Pectin_lyas_fold"/>
</dbReference>
<evidence type="ECO:0000256" key="4">
    <source>
        <dbReference type="ARBA" id="ARBA00022801"/>
    </source>
</evidence>
<dbReference type="OMA" id="RTQRVKW"/>
<comment type="pathway">
    <text evidence="1">Glycan metabolism; pectin degradation; 2-dehydro-3-deoxy-D-gluconate from pectin: step 1/5.</text>
</comment>
<dbReference type="EMBL" id="CM010722">
    <property type="protein sequence ID" value="RZC75049.1"/>
    <property type="molecule type" value="Genomic_DNA"/>
</dbReference>
<name>A0A4Y7KSV9_PAPSO</name>
<dbReference type="Pfam" id="PF01095">
    <property type="entry name" value="Pectinesterase"/>
    <property type="match status" value="1"/>
</dbReference>
<dbReference type="EC" id="3.1.1.11" evidence="3"/>
<dbReference type="UniPathway" id="UPA00545">
    <property type="reaction ID" value="UER00823"/>
</dbReference>
<dbReference type="GO" id="GO:0045490">
    <property type="term" value="P:pectin catabolic process"/>
    <property type="evidence" value="ECO:0007669"/>
    <property type="project" value="UniProtKB-UniPathway"/>
</dbReference>
<dbReference type="GO" id="GO:0042545">
    <property type="term" value="P:cell wall modification"/>
    <property type="evidence" value="ECO:0007669"/>
    <property type="project" value="InterPro"/>
</dbReference>
<keyword evidence="4" id="KW-0378">Hydrolase</keyword>
<reference evidence="7 8" key="1">
    <citation type="journal article" date="2018" name="Science">
        <title>The opium poppy genome and morphinan production.</title>
        <authorList>
            <person name="Guo L."/>
            <person name="Winzer T."/>
            <person name="Yang X."/>
            <person name="Li Y."/>
            <person name="Ning Z."/>
            <person name="He Z."/>
            <person name="Teodor R."/>
            <person name="Lu Y."/>
            <person name="Bowser T.A."/>
            <person name="Graham I.A."/>
            <person name="Ye K."/>
        </authorList>
    </citation>
    <scope>NUCLEOTIDE SEQUENCE [LARGE SCALE GENOMIC DNA]</scope>
    <source>
        <strain evidence="8">cv. HN1</strain>
        <tissue evidence="7">Leaves</tissue>
    </source>
</reference>
<keyword evidence="5" id="KW-0063">Aspartyl esterase</keyword>
<accession>A0A4Y7KSV9</accession>
<evidence type="ECO:0000256" key="3">
    <source>
        <dbReference type="ARBA" id="ARBA00013229"/>
    </source>
</evidence>
<dbReference type="AlphaFoldDB" id="A0A4Y7KSV9"/>